<dbReference type="Proteomes" id="UP000815677">
    <property type="component" value="Unassembled WGS sequence"/>
</dbReference>
<evidence type="ECO:0000313" key="1">
    <source>
        <dbReference type="EMBL" id="GAT46452.1"/>
    </source>
</evidence>
<accession>A0ABQ0L621</accession>
<dbReference type="EMBL" id="DF842543">
    <property type="protein sequence ID" value="GAT46452.1"/>
    <property type="molecule type" value="Genomic_DNA"/>
</dbReference>
<protein>
    <submittedName>
        <fullName evidence="1">Uncharacterized protein</fullName>
    </submittedName>
</protein>
<name>A0ABQ0L621_MYCCL</name>
<keyword evidence="2" id="KW-1185">Reference proteome</keyword>
<gene>
    <name evidence="1" type="ORF">MCHLO_03983</name>
</gene>
<organism evidence="1 2">
    <name type="scientific">Mycena chlorophos</name>
    <name type="common">Agaric fungus</name>
    <name type="synonym">Agaricus chlorophos</name>
    <dbReference type="NCBI Taxonomy" id="658473"/>
    <lineage>
        <taxon>Eukaryota</taxon>
        <taxon>Fungi</taxon>
        <taxon>Dikarya</taxon>
        <taxon>Basidiomycota</taxon>
        <taxon>Agaricomycotina</taxon>
        <taxon>Agaricomycetes</taxon>
        <taxon>Agaricomycetidae</taxon>
        <taxon>Agaricales</taxon>
        <taxon>Marasmiineae</taxon>
        <taxon>Mycenaceae</taxon>
        <taxon>Mycena</taxon>
    </lineage>
</organism>
<evidence type="ECO:0000313" key="2">
    <source>
        <dbReference type="Proteomes" id="UP000815677"/>
    </source>
</evidence>
<sequence length="135" mass="14872">MLGARCERPTRWVSRRACISKASTVDGVFVMKFMLDLRRLRKAQSVRPSTKLVLLVHFTLPRFQTVSLQQIQVSTCGLIASRDVSAIAHLHRICHRRDPDFAPQLGGWRWAAGGRASGRAGYGAAVGAMGKVKDA</sequence>
<proteinExistence type="predicted"/>
<reference evidence="1" key="1">
    <citation type="submission" date="2014-09" db="EMBL/GenBank/DDBJ databases">
        <title>Genome sequence of the luminous mushroom Mycena chlorophos for searching fungal bioluminescence genes.</title>
        <authorList>
            <person name="Tanaka Y."/>
            <person name="Kasuga D."/>
            <person name="Oba Y."/>
            <person name="Hase S."/>
            <person name="Sato K."/>
            <person name="Oba Y."/>
            <person name="Sakakibara Y."/>
        </authorList>
    </citation>
    <scope>NUCLEOTIDE SEQUENCE</scope>
</reference>